<gene>
    <name evidence="1" type="ORF">OA84_10415</name>
</gene>
<proteinExistence type="predicted"/>
<organism evidence="1 2">
    <name type="scientific">Kaistella solincola</name>
    <dbReference type="NCBI Taxonomy" id="510955"/>
    <lineage>
        <taxon>Bacteria</taxon>
        <taxon>Pseudomonadati</taxon>
        <taxon>Bacteroidota</taxon>
        <taxon>Flavobacteriia</taxon>
        <taxon>Flavobacteriales</taxon>
        <taxon>Weeksellaceae</taxon>
        <taxon>Chryseobacterium group</taxon>
        <taxon>Kaistella</taxon>
    </lineage>
</organism>
<protein>
    <submittedName>
        <fullName evidence="1">Uncharacterized protein</fullName>
    </submittedName>
</protein>
<name>A0ABR4ZNV0_9FLAO</name>
<evidence type="ECO:0000313" key="1">
    <source>
        <dbReference type="EMBL" id="KIA82568.1"/>
    </source>
</evidence>
<dbReference type="Proteomes" id="UP000031275">
    <property type="component" value="Unassembled WGS sequence"/>
</dbReference>
<keyword evidence="2" id="KW-1185">Reference proteome</keyword>
<reference evidence="1 2" key="1">
    <citation type="submission" date="2014-10" db="EMBL/GenBank/DDBJ databases">
        <title>Kaistella solincola genome.</title>
        <authorList>
            <person name="Newman J.D."/>
        </authorList>
    </citation>
    <scope>NUCLEOTIDE SEQUENCE [LARGE SCALE GENOMIC DNA]</scope>
    <source>
        <strain evidence="1 2">DSM 22468</strain>
    </source>
</reference>
<comment type="caution">
    <text evidence="1">The sequence shown here is derived from an EMBL/GenBank/DDBJ whole genome shotgun (WGS) entry which is preliminary data.</text>
</comment>
<accession>A0ABR4ZNV0</accession>
<evidence type="ECO:0000313" key="2">
    <source>
        <dbReference type="Proteomes" id="UP000031275"/>
    </source>
</evidence>
<dbReference type="EMBL" id="JSYK01000004">
    <property type="protein sequence ID" value="KIA82568.1"/>
    <property type="molecule type" value="Genomic_DNA"/>
</dbReference>
<sequence length="77" mass="9243">MECLSTTEHLNNELLIWTKEYEKYNELNDDKMVEFCLVKTDNITPLYINALDNYSILLAKNLKAIRNRMQKLKKEFK</sequence>